<dbReference type="PANTHER" id="PTHR10953">
    <property type="entry name" value="UBIQUITIN-ACTIVATING ENZYME E1"/>
    <property type="match status" value="1"/>
</dbReference>
<sequence>MVTARSHSHPRLRSMCPGPPARILPVQAAPPAAETSRRFDRQLTIPGFGVSTQRRLSQATVLVAGVGGVGEAVAAYLAAVGVGRLILIHPGDLADPAVPGLIAEADAVVDARHNDARHNDARHNDARHNDARHNFPERYLINRLCVRAGVPLVVAAMNATEAYLLVVRPGEPCLRCVFGEGDPAWEPLGFPVLGAVAGTVGALAATEALKVVGGFAEPAAGCLGHLDRWDVDLRTPRTRRDPACPDCGPGSTP</sequence>
<evidence type="ECO:0000259" key="1">
    <source>
        <dbReference type="Pfam" id="PF00899"/>
    </source>
</evidence>
<organism evidence="2 3">
    <name type="scientific">Candidatus Frankia alpina</name>
    <dbReference type="NCBI Taxonomy" id="2699483"/>
    <lineage>
        <taxon>Bacteria</taxon>
        <taxon>Bacillati</taxon>
        <taxon>Actinomycetota</taxon>
        <taxon>Actinomycetes</taxon>
        <taxon>Frankiales</taxon>
        <taxon>Frankiaceae</taxon>
        <taxon>Frankia</taxon>
    </lineage>
</organism>
<reference evidence="2 3" key="1">
    <citation type="submission" date="2019-04" db="EMBL/GenBank/DDBJ databases">
        <title>Draft genome sequences for three unisolated Alnus-infective Frankia Sp+ strains, AgTrS, AiOr and AvVan, the first sequenced Frankia strains able to sporulate in-planta.</title>
        <authorList>
            <person name="Bethencourt L."/>
            <person name="Vautrin F."/>
            <person name="Taib N."/>
            <person name="Dubost A."/>
            <person name="Castro-Garcia L."/>
            <person name="Imbaud O."/>
            <person name="Abrouk D."/>
            <person name="Fournier P."/>
            <person name="Briolay J."/>
            <person name="Nguyen A."/>
            <person name="Normand P."/>
            <person name="Fernandez M.P."/>
            <person name="Brochier-Armanet C."/>
            <person name="Herrera-Belaroussi A."/>
        </authorList>
    </citation>
    <scope>NUCLEOTIDE SEQUENCE [LARGE SCALE GENOMIC DNA]</scope>
    <source>
        <strain evidence="2 3">AvVan</strain>
    </source>
</reference>
<dbReference type="EMBL" id="SSXH01000099">
    <property type="protein sequence ID" value="THJ75273.1"/>
    <property type="molecule type" value="Genomic_DNA"/>
</dbReference>
<proteinExistence type="predicted"/>
<dbReference type="SUPFAM" id="SSF69572">
    <property type="entry name" value="Activating enzymes of the ubiquitin-like proteins"/>
    <property type="match status" value="1"/>
</dbReference>
<protein>
    <submittedName>
        <fullName evidence="2">HesA/MoeB/ThiF family protein</fullName>
    </submittedName>
</protein>
<evidence type="ECO:0000313" key="3">
    <source>
        <dbReference type="Proteomes" id="UP000305282"/>
    </source>
</evidence>
<accession>A0A4S5ESM8</accession>
<dbReference type="PANTHER" id="PTHR10953:SF102">
    <property type="entry name" value="ADENYLYLTRANSFERASE AND SULFURTRANSFERASE MOCS3"/>
    <property type="match status" value="1"/>
</dbReference>
<dbReference type="RefSeq" id="WP_136447380.1">
    <property type="nucleotide sequence ID" value="NZ_SSXH01000099.1"/>
</dbReference>
<dbReference type="Proteomes" id="UP000305282">
    <property type="component" value="Unassembled WGS sequence"/>
</dbReference>
<name>A0A4S5ESM8_9ACTN</name>
<dbReference type="Pfam" id="PF00899">
    <property type="entry name" value="ThiF"/>
    <property type="match status" value="2"/>
</dbReference>
<dbReference type="Gene3D" id="3.40.50.720">
    <property type="entry name" value="NAD(P)-binding Rossmann-like Domain"/>
    <property type="match status" value="2"/>
</dbReference>
<feature type="domain" description="THIF-type NAD/FAD binding fold" evidence="1">
    <location>
        <begin position="39"/>
        <end position="88"/>
    </location>
</feature>
<dbReference type="InterPro" id="IPR000594">
    <property type="entry name" value="ThiF_NAD_FAD-bd"/>
</dbReference>
<dbReference type="InterPro" id="IPR035985">
    <property type="entry name" value="Ubiquitin-activating_enz"/>
</dbReference>
<dbReference type="InterPro" id="IPR045886">
    <property type="entry name" value="ThiF/MoeB/HesA"/>
</dbReference>
<dbReference type="GO" id="GO:0042292">
    <property type="term" value="F:URM1 activating enzyme activity"/>
    <property type="evidence" value="ECO:0007669"/>
    <property type="project" value="TreeGrafter"/>
</dbReference>
<feature type="domain" description="THIF-type NAD/FAD binding fold" evidence="1">
    <location>
        <begin position="133"/>
        <end position="245"/>
    </location>
</feature>
<dbReference type="GO" id="GO:0016779">
    <property type="term" value="F:nucleotidyltransferase activity"/>
    <property type="evidence" value="ECO:0007669"/>
    <property type="project" value="TreeGrafter"/>
</dbReference>
<dbReference type="OrthoDB" id="9204719at2"/>
<dbReference type="GO" id="GO:0004792">
    <property type="term" value="F:thiosulfate-cyanide sulfurtransferase activity"/>
    <property type="evidence" value="ECO:0007669"/>
    <property type="project" value="TreeGrafter"/>
</dbReference>
<gene>
    <name evidence="2" type="ORF">E7Y31_06480</name>
</gene>
<evidence type="ECO:0000313" key="2">
    <source>
        <dbReference type="EMBL" id="THJ75273.1"/>
    </source>
</evidence>
<keyword evidence="3" id="KW-1185">Reference proteome</keyword>
<comment type="caution">
    <text evidence="2">The sequence shown here is derived from an EMBL/GenBank/DDBJ whole genome shotgun (WGS) entry which is preliminary data.</text>
</comment>
<dbReference type="AlphaFoldDB" id="A0A4S5ESM8"/>
<dbReference type="GO" id="GO:0005737">
    <property type="term" value="C:cytoplasm"/>
    <property type="evidence" value="ECO:0007669"/>
    <property type="project" value="TreeGrafter"/>
</dbReference>